<name>A0A369J4V7_HYPMA</name>
<sequence length="71" mass="7705">MRTNQAFALLNEDRVLYVPPSDADSMQLSLSSLQCLLQSLVQVYAIIRVQYTAKCLRSLSPSTSCVAAAGP</sequence>
<keyword evidence="2" id="KW-1185">Reference proteome</keyword>
<dbReference type="AlphaFoldDB" id="A0A369J4V7"/>
<organism evidence="1 2">
    <name type="scientific">Hypsizygus marmoreus</name>
    <name type="common">White beech mushroom</name>
    <name type="synonym">Agaricus marmoreus</name>
    <dbReference type="NCBI Taxonomy" id="39966"/>
    <lineage>
        <taxon>Eukaryota</taxon>
        <taxon>Fungi</taxon>
        <taxon>Dikarya</taxon>
        <taxon>Basidiomycota</taxon>
        <taxon>Agaricomycotina</taxon>
        <taxon>Agaricomycetes</taxon>
        <taxon>Agaricomycetidae</taxon>
        <taxon>Agaricales</taxon>
        <taxon>Tricholomatineae</taxon>
        <taxon>Lyophyllaceae</taxon>
        <taxon>Hypsizygus</taxon>
    </lineage>
</organism>
<accession>A0A369J4V7</accession>
<proteinExistence type="predicted"/>
<dbReference type="EMBL" id="LUEZ02000122">
    <property type="protein sequence ID" value="RDB16988.1"/>
    <property type="molecule type" value="Genomic_DNA"/>
</dbReference>
<protein>
    <submittedName>
        <fullName evidence="1">Uncharacterized protein</fullName>
    </submittedName>
</protein>
<dbReference type="Proteomes" id="UP000076154">
    <property type="component" value="Unassembled WGS sequence"/>
</dbReference>
<comment type="caution">
    <text evidence="1">The sequence shown here is derived from an EMBL/GenBank/DDBJ whole genome shotgun (WGS) entry which is preliminary data.</text>
</comment>
<gene>
    <name evidence="1" type="ORF">Hypma_002673</name>
</gene>
<evidence type="ECO:0000313" key="2">
    <source>
        <dbReference type="Proteomes" id="UP000076154"/>
    </source>
</evidence>
<evidence type="ECO:0000313" key="1">
    <source>
        <dbReference type="EMBL" id="RDB16988.1"/>
    </source>
</evidence>
<reference evidence="1" key="1">
    <citation type="submission" date="2018-04" db="EMBL/GenBank/DDBJ databases">
        <title>Whole genome sequencing of Hypsizygus marmoreus.</title>
        <authorList>
            <person name="Choi I.-G."/>
            <person name="Min B."/>
            <person name="Kim J.-G."/>
            <person name="Kim S."/>
            <person name="Oh Y.-L."/>
            <person name="Kong W.-S."/>
            <person name="Park H."/>
            <person name="Jeong J."/>
            <person name="Song E.-S."/>
        </authorList>
    </citation>
    <scope>NUCLEOTIDE SEQUENCE [LARGE SCALE GENOMIC DNA]</scope>
    <source>
        <strain evidence="1">51987-8</strain>
    </source>
</reference>
<dbReference type="InParanoid" id="A0A369J4V7"/>